<proteinExistence type="predicted"/>
<keyword evidence="8" id="KW-1185">Reference proteome</keyword>
<evidence type="ECO:0000256" key="1">
    <source>
        <dbReference type="ARBA" id="ARBA00004123"/>
    </source>
</evidence>
<comment type="subcellular location">
    <subcellularLocation>
        <location evidence="2">Cytoplasm</location>
    </subcellularLocation>
    <subcellularLocation>
        <location evidence="1">Nucleus</location>
    </subcellularLocation>
</comment>
<feature type="domain" description="CSN8/PSMD8/EIF3K" evidence="6">
    <location>
        <begin position="29"/>
        <end position="162"/>
    </location>
</feature>
<evidence type="ECO:0000313" key="8">
    <source>
        <dbReference type="Proteomes" id="UP001152795"/>
    </source>
</evidence>
<sequence>MADQKYFSPEIVAEFLTNFEQNELDGLATAETYSQQLAIYLVQNELANAKFLWKRIPEDVKTATEELQKIWTVGCKMWLKDYTGVYTALRQEWSEIVKPLMLVLEGKIRDHLFELVQKAYTSIHLDKFSLFLGMTADSALEVARNHNWQYDDATKMLTPVKRDTGARKSSDITIKSDKQLGILTDYVSFLELIEH</sequence>
<keyword evidence="5" id="KW-0539">Nucleus</keyword>
<dbReference type="Gene3D" id="1.25.40.990">
    <property type="match status" value="1"/>
</dbReference>
<accession>A0A6S7HV13</accession>
<dbReference type="Proteomes" id="UP001152795">
    <property type="component" value="Unassembled WGS sequence"/>
</dbReference>
<dbReference type="EMBL" id="CACRXK020006657">
    <property type="protein sequence ID" value="CAB4010035.1"/>
    <property type="molecule type" value="Genomic_DNA"/>
</dbReference>
<evidence type="ECO:0000256" key="4">
    <source>
        <dbReference type="ARBA" id="ARBA00022790"/>
    </source>
</evidence>
<evidence type="ECO:0000313" key="7">
    <source>
        <dbReference type="EMBL" id="CAB4010035.1"/>
    </source>
</evidence>
<dbReference type="OrthoDB" id="5351233at2759"/>
<dbReference type="InterPro" id="IPR033205">
    <property type="entry name" value="COP9_CSN8"/>
</dbReference>
<organism evidence="7 8">
    <name type="scientific">Paramuricea clavata</name>
    <name type="common">Red gorgonian</name>
    <name type="synonym">Violescent sea-whip</name>
    <dbReference type="NCBI Taxonomy" id="317549"/>
    <lineage>
        <taxon>Eukaryota</taxon>
        <taxon>Metazoa</taxon>
        <taxon>Cnidaria</taxon>
        <taxon>Anthozoa</taxon>
        <taxon>Octocorallia</taxon>
        <taxon>Malacalcyonacea</taxon>
        <taxon>Plexauridae</taxon>
        <taxon>Paramuricea</taxon>
    </lineage>
</organism>
<keyword evidence="4" id="KW-0736">Signalosome</keyword>
<gene>
    <name evidence="7" type="ORF">PACLA_8A050916</name>
</gene>
<name>A0A6S7HV13_PARCT</name>
<evidence type="ECO:0000256" key="3">
    <source>
        <dbReference type="ARBA" id="ARBA00022490"/>
    </source>
</evidence>
<dbReference type="GO" id="GO:0005737">
    <property type="term" value="C:cytoplasm"/>
    <property type="evidence" value="ECO:0007669"/>
    <property type="project" value="UniProtKB-SubCell"/>
</dbReference>
<evidence type="ECO:0000256" key="5">
    <source>
        <dbReference type="ARBA" id="ARBA00023242"/>
    </source>
</evidence>
<dbReference type="PANTHER" id="PTHR13339">
    <property type="entry name" value="COP9 SIGNALOSOME COMPLEX SUBUNIT 8"/>
    <property type="match status" value="1"/>
</dbReference>
<reference evidence="7" key="1">
    <citation type="submission" date="2020-04" db="EMBL/GenBank/DDBJ databases">
        <authorList>
            <person name="Alioto T."/>
            <person name="Alioto T."/>
            <person name="Gomez Garrido J."/>
        </authorList>
    </citation>
    <scope>NUCLEOTIDE SEQUENCE</scope>
    <source>
        <strain evidence="7">A484AB</strain>
    </source>
</reference>
<dbReference type="GO" id="GO:0000338">
    <property type="term" value="P:protein deneddylation"/>
    <property type="evidence" value="ECO:0007669"/>
    <property type="project" value="InterPro"/>
</dbReference>
<keyword evidence="3" id="KW-0963">Cytoplasm</keyword>
<comment type="caution">
    <text evidence="7">The sequence shown here is derived from an EMBL/GenBank/DDBJ whole genome shotgun (WGS) entry which is preliminary data.</text>
</comment>
<dbReference type="GO" id="GO:0010387">
    <property type="term" value="P:COP9 signalosome assembly"/>
    <property type="evidence" value="ECO:0007669"/>
    <property type="project" value="InterPro"/>
</dbReference>
<dbReference type="Pfam" id="PF10075">
    <property type="entry name" value="CSN8_PSD8_EIF3K"/>
    <property type="match status" value="1"/>
</dbReference>
<dbReference type="InterPro" id="IPR033464">
    <property type="entry name" value="CSN8_PSD8_EIF3K"/>
</dbReference>
<dbReference type="GO" id="GO:0008180">
    <property type="term" value="C:COP9 signalosome"/>
    <property type="evidence" value="ECO:0007669"/>
    <property type="project" value="UniProtKB-KW"/>
</dbReference>
<evidence type="ECO:0000256" key="2">
    <source>
        <dbReference type="ARBA" id="ARBA00004496"/>
    </source>
</evidence>
<dbReference type="PANTHER" id="PTHR13339:SF0">
    <property type="entry name" value="COP9 SIGNALOSOME COMPLEX SUBUNIT 8"/>
    <property type="match status" value="1"/>
</dbReference>
<dbReference type="AlphaFoldDB" id="A0A6S7HV13"/>
<evidence type="ECO:0000259" key="6">
    <source>
        <dbReference type="Pfam" id="PF10075"/>
    </source>
</evidence>
<protein>
    <recommendedName>
        <fullName evidence="6">CSN8/PSMD8/EIF3K domain-containing protein</fullName>
    </recommendedName>
</protein>